<dbReference type="Gene3D" id="1.10.287.3980">
    <property type="match status" value="1"/>
</dbReference>
<organism evidence="4 5">
    <name type="scientific">Apiospora arundinis</name>
    <dbReference type="NCBI Taxonomy" id="335852"/>
    <lineage>
        <taxon>Eukaryota</taxon>
        <taxon>Fungi</taxon>
        <taxon>Dikarya</taxon>
        <taxon>Ascomycota</taxon>
        <taxon>Pezizomycotina</taxon>
        <taxon>Sordariomycetes</taxon>
        <taxon>Xylariomycetidae</taxon>
        <taxon>Amphisphaeriales</taxon>
        <taxon>Apiosporaceae</taxon>
        <taxon>Apiospora</taxon>
    </lineage>
</organism>
<proteinExistence type="inferred from homology"/>
<keyword evidence="2" id="KW-0689">Ribosomal protein</keyword>
<comment type="similarity">
    <text evidence="1">Belongs to the bacterial ribosomal protein bL34 family.</text>
</comment>
<dbReference type="InterPro" id="IPR000271">
    <property type="entry name" value="Ribosomal_bL34"/>
</dbReference>
<dbReference type="EMBL" id="JAPCWZ010000007">
    <property type="protein sequence ID" value="KAK8855658.1"/>
    <property type="molecule type" value="Genomic_DNA"/>
</dbReference>
<keyword evidence="3" id="KW-0687">Ribonucleoprotein</keyword>
<evidence type="ECO:0000256" key="2">
    <source>
        <dbReference type="ARBA" id="ARBA00022980"/>
    </source>
</evidence>
<evidence type="ECO:0008006" key="6">
    <source>
        <dbReference type="Google" id="ProtNLM"/>
    </source>
</evidence>
<accession>A0ABR2I005</accession>
<reference evidence="4 5" key="1">
    <citation type="journal article" date="2024" name="IMA Fungus">
        <title>Apiospora arundinis, a panoply of carbohydrate-active enzymes and secondary metabolites.</title>
        <authorList>
            <person name="Sorensen T."/>
            <person name="Petersen C."/>
            <person name="Muurmann A.T."/>
            <person name="Christiansen J.V."/>
            <person name="Brundto M.L."/>
            <person name="Overgaard C.K."/>
            <person name="Boysen A.T."/>
            <person name="Wollenberg R.D."/>
            <person name="Larsen T.O."/>
            <person name="Sorensen J.L."/>
            <person name="Nielsen K.L."/>
            <person name="Sondergaard T.E."/>
        </authorList>
    </citation>
    <scope>NUCLEOTIDE SEQUENCE [LARGE SCALE GENOMIC DNA]</scope>
    <source>
        <strain evidence="4 5">AAU 773</strain>
    </source>
</reference>
<protein>
    <recommendedName>
        <fullName evidence="6">Ribosomal protein L34</fullName>
    </recommendedName>
</protein>
<evidence type="ECO:0000256" key="1">
    <source>
        <dbReference type="ARBA" id="ARBA00010111"/>
    </source>
</evidence>
<evidence type="ECO:0000313" key="5">
    <source>
        <dbReference type="Proteomes" id="UP001390339"/>
    </source>
</evidence>
<dbReference type="Pfam" id="PF00468">
    <property type="entry name" value="Ribosomal_L34"/>
    <property type="match status" value="1"/>
</dbReference>
<evidence type="ECO:0000313" key="4">
    <source>
        <dbReference type="EMBL" id="KAK8855658.1"/>
    </source>
</evidence>
<dbReference type="Proteomes" id="UP001390339">
    <property type="component" value="Unassembled WGS sequence"/>
</dbReference>
<name>A0ABR2I005_9PEZI</name>
<keyword evidence="5" id="KW-1185">Reference proteome</keyword>
<gene>
    <name evidence="4" type="ORF">PGQ11_011570</name>
</gene>
<sequence>MSILPKMRPTTLAAPCVRAALSRASNLAMKGSQSQTLLSRRTFTSLPSLRPSLPTARQTIFRTSQPTCAPIPSSTSAVTGNGESVLDIVPKSAISSSPIFGGVQIRCGPRPTMATTSRLVRKRRHGFLSRIRHRNGRRTLQRRKTKSRHVLSM</sequence>
<comment type="caution">
    <text evidence="4">The sequence shown here is derived from an EMBL/GenBank/DDBJ whole genome shotgun (WGS) entry which is preliminary data.</text>
</comment>
<evidence type="ECO:0000256" key="3">
    <source>
        <dbReference type="ARBA" id="ARBA00023274"/>
    </source>
</evidence>